<evidence type="ECO:0000313" key="1">
    <source>
        <dbReference type="EMBL" id="OKO90372.1"/>
    </source>
</evidence>
<dbReference type="STRING" id="1316194.A0A1Q5SQY0"/>
<organism evidence="1 2">
    <name type="scientific">Penicillium subrubescens</name>
    <dbReference type="NCBI Taxonomy" id="1316194"/>
    <lineage>
        <taxon>Eukaryota</taxon>
        <taxon>Fungi</taxon>
        <taxon>Dikarya</taxon>
        <taxon>Ascomycota</taxon>
        <taxon>Pezizomycotina</taxon>
        <taxon>Eurotiomycetes</taxon>
        <taxon>Eurotiomycetidae</taxon>
        <taxon>Eurotiales</taxon>
        <taxon>Aspergillaceae</taxon>
        <taxon>Penicillium</taxon>
    </lineage>
</organism>
<protein>
    <recommendedName>
        <fullName evidence="3">MACPF domain-containing protein</fullName>
    </recommendedName>
</protein>
<dbReference type="EMBL" id="MNBE01000758">
    <property type="protein sequence ID" value="OKO90372.1"/>
    <property type="molecule type" value="Genomic_DNA"/>
</dbReference>
<evidence type="ECO:0008006" key="3">
    <source>
        <dbReference type="Google" id="ProtNLM"/>
    </source>
</evidence>
<sequence length="131" mass="14290">MSEEDWDSVLRNTQFLNGHRMVFTTYANGTKGFKRIDKAPYTGHFFSTNIQLGGKLYASEQFTSSESASAEEKSNAMKASAQASFSYGTFQASASVSYEENGKSSGSNQTSKMSNSLTWEAQGGDTILCNE</sequence>
<evidence type="ECO:0000313" key="2">
    <source>
        <dbReference type="Proteomes" id="UP000186955"/>
    </source>
</evidence>
<proteinExistence type="predicted"/>
<keyword evidence="2" id="KW-1185">Reference proteome</keyword>
<comment type="caution">
    <text evidence="1">The sequence shown here is derived from an EMBL/GenBank/DDBJ whole genome shotgun (WGS) entry which is preliminary data.</text>
</comment>
<reference evidence="1 2" key="1">
    <citation type="submission" date="2016-10" db="EMBL/GenBank/DDBJ databases">
        <title>Genome sequence of the ascomycete fungus Penicillium subrubescens.</title>
        <authorList>
            <person name="De Vries R.P."/>
            <person name="Peng M."/>
            <person name="Dilokpimol A."/>
            <person name="Hilden K."/>
            <person name="Makela M.R."/>
            <person name="Grigoriev I."/>
            <person name="Riley R."/>
            <person name="Granchi Z."/>
        </authorList>
    </citation>
    <scope>NUCLEOTIDE SEQUENCE [LARGE SCALE GENOMIC DNA]</scope>
    <source>
        <strain evidence="1 2">CBS 132785</strain>
    </source>
</reference>
<dbReference type="AlphaFoldDB" id="A0A1Q5SQY0"/>
<name>A0A1Q5SQY0_9EURO</name>
<gene>
    <name evidence="1" type="ORF">PENSUB_13505</name>
</gene>
<dbReference type="Proteomes" id="UP000186955">
    <property type="component" value="Unassembled WGS sequence"/>
</dbReference>
<accession>A0A1Q5SQY0</accession>